<evidence type="ECO:0000313" key="2">
    <source>
        <dbReference type="Proteomes" id="UP001233999"/>
    </source>
</evidence>
<reference evidence="1" key="2">
    <citation type="submission" date="2023-05" db="EMBL/GenBank/DDBJ databases">
        <authorList>
            <person name="Fouks B."/>
        </authorList>
    </citation>
    <scope>NUCLEOTIDE SEQUENCE</scope>
    <source>
        <strain evidence="1">Stay&amp;Tobe</strain>
        <tissue evidence="1">Testes</tissue>
    </source>
</reference>
<accession>A0AAD8E1V1</accession>
<evidence type="ECO:0000313" key="1">
    <source>
        <dbReference type="EMBL" id="KAJ9574285.1"/>
    </source>
</evidence>
<reference evidence="1" key="1">
    <citation type="journal article" date="2023" name="IScience">
        <title>Live-bearing cockroach genome reveals convergent evolutionary mechanisms linked to viviparity in insects and beyond.</title>
        <authorList>
            <person name="Fouks B."/>
            <person name="Harrison M.C."/>
            <person name="Mikhailova A.A."/>
            <person name="Marchal E."/>
            <person name="English S."/>
            <person name="Carruthers M."/>
            <person name="Jennings E.C."/>
            <person name="Chiamaka E.L."/>
            <person name="Frigard R.A."/>
            <person name="Pippel M."/>
            <person name="Attardo G.M."/>
            <person name="Benoit J.B."/>
            <person name="Bornberg-Bauer E."/>
            <person name="Tobe S.S."/>
        </authorList>
    </citation>
    <scope>NUCLEOTIDE SEQUENCE</scope>
    <source>
        <strain evidence="1">Stay&amp;Tobe</strain>
    </source>
</reference>
<dbReference type="EMBL" id="JASPKZ010010530">
    <property type="protein sequence ID" value="KAJ9574285.1"/>
    <property type="molecule type" value="Genomic_DNA"/>
</dbReference>
<comment type="caution">
    <text evidence="1">The sequence shown here is derived from an EMBL/GenBank/DDBJ whole genome shotgun (WGS) entry which is preliminary data.</text>
</comment>
<gene>
    <name evidence="1" type="ORF">L9F63_026071</name>
</gene>
<dbReference type="Proteomes" id="UP001233999">
    <property type="component" value="Unassembled WGS sequence"/>
</dbReference>
<feature type="non-terminal residue" evidence="1">
    <location>
        <position position="1"/>
    </location>
</feature>
<name>A0AAD8E1V1_DIPPU</name>
<dbReference type="AlphaFoldDB" id="A0AAD8E1V1"/>
<proteinExistence type="predicted"/>
<feature type="non-terminal residue" evidence="1">
    <location>
        <position position="127"/>
    </location>
</feature>
<keyword evidence="2" id="KW-1185">Reference proteome</keyword>
<protein>
    <submittedName>
        <fullName evidence="1">Uncharacterized protein</fullName>
    </submittedName>
</protein>
<sequence>ELWLVIDVQLNSLNISNIQVAFKKTIIDNLSKLIKNQWILMIGGCTLSPINLKCIASSYLPREERQHYNMNFHKLYTYYLRCICAKSLSDFCGLKPFYMPDDLPGSRFLFKKRGTSSVLLTVEDFLL</sequence>
<organism evidence="1 2">
    <name type="scientific">Diploptera punctata</name>
    <name type="common">Pacific beetle cockroach</name>
    <dbReference type="NCBI Taxonomy" id="6984"/>
    <lineage>
        <taxon>Eukaryota</taxon>
        <taxon>Metazoa</taxon>
        <taxon>Ecdysozoa</taxon>
        <taxon>Arthropoda</taxon>
        <taxon>Hexapoda</taxon>
        <taxon>Insecta</taxon>
        <taxon>Pterygota</taxon>
        <taxon>Neoptera</taxon>
        <taxon>Polyneoptera</taxon>
        <taxon>Dictyoptera</taxon>
        <taxon>Blattodea</taxon>
        <taxon>Blaberoidea</taxon>
        <taxon>Blaberidae</taxon>
        <taxon>Diplopterinae</taxon>
        <taxon>Diploptera</taxon>
    </lineage>
</organism>